<dbReference type="OrthoDB" id="423283at2759"/>
<feature type="compositionally biased region" description="Polar residues" evidence="7">
    <location>
        <begin position="359"/>
        <end position="372"/>
    </location>
</feature>
<dbReference type="InterPro" id="IPR011989">
    <property type="entry name" value="ARM-like"/>
</dbReference>
<evidence type="ECO:0000256" key="6">
    <source>
        <dbReference type="PROSITE-ProRule" id="PRU00104"/>
    </source>
</evidence>
<feature type="compositionally biased region" description="Basic and acidic residues" evidence="7">
    <location>
        <begin position="286"/>
        <end position="298"/>
    </location>
</feature>
<evidence type="ECO:0000256" key="4">
    <source>
        <dbReference type="ARBA" id="ARBA00022679"/>
    </source>
</evidence>
<dbReference type="InterPro" id="IPR057948">
    <property type="entry name" value="TPR_TRIP12_N"/>
</dbReference>
<evidence type="ECO:0000256" key="7">
    <source>
        <dbReference type="SAM" id="MobiDB-lite"/>
    </source>
</evidence>
<feature type="compositionally biased region" description="Basic and acidic residues" evidence="7">
    <location>
        <begin position="1239"/>
        <end position="1261"/>
    </location>
</feature>
<feature type="compositionally biased region" description="Acidic residues" evidence="7">
    <location>
        <begin position="1687"/>
        <end position="1731"/>
    </location>
</feature>
<keyword evidence="10" id="KW-1185">Reference proteome</keyword>
<name>A0A139ANG7_GONPJ</name>
<proteinExistence type="inferred from homology"/>
<feature type="domain" description="HECT" evidence="8">
    <location>
        <begin position="2235"/>
        <end position="2606"/>
    </location>
</feature>
<dbReference type="InterPro" id="IPR000569">
    <property type="entry name" value="HECT_dom"/>
</dbReference>
<evidence type="ECO:0000313" key="10">
    <source>
        <dbReference type="Proteomes" id="UP000070544"/>
    </source>
</evidence>
<dbReference type="Proteomes" id="UP000070544">
    <property type="component" value="Unassembled WGS sequence"/>
</dbReference>
<feature type="compositionally biased region" description="Basic and acidic residues" evidence="7">
    <location>
        <begin position="960"/>
        <end position="974"/>
    </location>
</feature>
<feature type="compositionally biased region" description="Basic residues" evidence="7">
    <location>
        <begin position="1745"/>
        <end position="1755"/>
    </location>
</feature>
<feature type="compositionally biased region" description="Low complexity" evidence="7">
    <location>
        <begin position="2172"/>
        <end position="2183"/>
    </location>
</feature>
<feature type="compositionally biased region" description="Low complexity" evidence="7">
    <location>
        <begin position="172"/>
        <end position="193"/>
    </location>
</feature>
<keyword evidence="4" id="KW-0808">Transferase</keyword>
<dbReference type="STRING" id="1344416.A0A139ANG7"/>
<dbReference type="Gene3D" id="3.90.1750.10">
    <property type="entry name" value="Hect, E3 ligase catalytic domains"/>
    <property type="match status" value="1"/>
</dbReference>
<dbReference type="SMART" id="SM00119">
    <property type="entry name" value="HECTc"/>
    <property type="match status" value="1"/>
</dbReference>
<dbReference type="InterPro" id="IPR016024">
    <property type="entry name" value="ARM-type_fold"/>
</dbReference>
<feature type="compositionally biased region" description="Polar residues" evidence="7">
    <location>
        <begin position="1262"/>
        <end position="1273"/>
    </location>
</feature>
<evidence type="ECO:0000256" key="3">
    <source>
        <dbReference type="ARBA" id="ARBA00012485"/>
    </source>
</evidence>
<feature type="compositionally biased region" description="Polar residues" evidence="7">
    <location>
        <begin position="106"/>
        <end position="118"/>
    </location>
</feature>
<dbReference type="InterPro" id="IPR035983">
    <property type="entry name" value="Hect_E3_ubiquitin_ligase"/>
</dbReference>
<feature type="compositionally biased region" description="Polar residues" evidence="7">
    <location>
        <begin position="254"/>
        <end position="264"/>
    </location>
</feature>
<protein>
    <recommendedName>
        <fullName evidence="3">HECT-type E3 ubiquitin transferase</fullName>
        <ecNumber evidence="3">2.3.2.26</ecNumber>
    </recommendedName>
</protein>
<dbReference type="CDD" id="cd00078">
    <property type="entry name" value="HECTc"/>
    <property type="match status" value="1"/>
</dbReference>
<dbReference type="GO" id="GO:0061630">
    <property type="term" value="F:ubiquitin protein ligase activity"/>
    <property type="evidence" value="ECO:0007669"/>
    <property type="project" value="UniProtKB-EC"/>
</dbReference>
<feature type="region of interest" description="Disordered" evidence="7">
    <location>
        <begin position="892"/>
        <end position="930"/>
    </location>
</feature>
<evidence type="ECO:0000313" key="9">
    <source>
        <dbReference type="EMBL" id="KXS18290.1"/>
    </source>
</evidence>
<organism evidence="9 10">
    <name type="scientific">Gonapodya prolifera (strain JEL478)</name>
    <name type="common">Monoblepharis prolifera</name>
    <dbReference type="NCBI Taxonomy" id="1344416"/>
    <lineage>
        <taxon>Eukaryota</taxon>
        <taxon>Fungi</taxon>
        <taxon>Fungi incertae sedis</taxon>
        <taxon>Chytridiomycota</taxon>
        <taxon>Chytridiomycota incertae sedis</taxon>
        <taxon>Monoblepharidomycetes</taxon>
        <taxon>Monoblepharidales</taxon>
        <taxon>Gonapodyaceae</taxon>
        <taxon>Gonapodya</taxon>
    </lineage>
</organism>
<feature type="compositionally biased region" description="Acidic residues" evidence="7">
    <location>
        <begin position="975"/>
        <end position="991"/>
    </location>
</feature>
<evidence type="ECO:0000256" key="1">
    <source>
        <dbReference type="ARBA" id="ARBA00000885"/>
    </source>
</evidence>
<feature type="compositionally biased region" description="Low complexity" evidence="7">
    <location>
        <begin position="73"/>
        <end position="105"/>
    </location>
</feature>
<feature type="compositionally biased region" description="Polar residues" evidence="7">
    <location>
        <begin position="44"/>
        <end position="72"/>
    </location>
</feature>
<comment type="similarity">
    <text evidence="2">Belongs to the UPL family. K-HECT subfamily.</text>
</comment>
<feature type="compositionally biased region" description="Low complexity" evidence="7">
    <location>
        <begin position="211"/>
        <end position="223"/>
    </location>
</feature>
<dbReference type="PANTHER" id="PTHR45670:SF1">
    <property type="entry name" value="E3 UBIQUITIN-PROTEIN LIGASE HECTD1"/>
    <property type="match status" value="1"/>
</dbReference>
<keyword evidence="5 6" id="KW-0833">Ubl conjugation pathway</keyword>
<feature type="region of interest" description="Disordered" evidence="7">
    <location>
        <begin position="960"/>
        <end position="1006"/>
    </location>
</feature>
<feature type="region of interest" description="Disordered" evidence="7">
    <location>
        <begin position="1606"/>
        <end position="1625"/>
    </location>
</feature>
<dbReference type="InterPro" id="IPR045322">
    <property type="entry name" value="HECTD1/TRIP12-like"/>
</dbReference>
<dbReference type="GO" id="GO:0016607">
    <property type="term" value="C:nuclear speck"/>
    <property type="evidence" value="ECO:0007669"/>
    <property type="project" value="TreeGrafter"/>
</dbReference>
<feature type="region of interest" description="Disordered" evidence="7">
    <location>
        <begin position="1983"/>
        <end position="2006"/>
    </location>
</feature>
<dbReference type="SUPFAM" id="SSF56204">
    <property type="entry name" value="Hect, E3 ligase catalytic domain"/>
    <property type="match status" value="1"/>
</dbReference>
<feature type="region of interest" description="Disordered" evidence="7">
    <location>
        <begin position="2172"/>
        <end position="2194"/>
    </location>
</feature>
<feature type="compositionally biased region" description="Basic and acidic residues" evidence="7">
    <location>
        <begin position="1207"/>
        <end position="1232"/>
    </location>
</feature>
<feature type="active site" description="Glycyl thioester intermediate" evidence="6">
    <location>
        <position position="2573"/>
    </location>
</feature>
<evidence type="ECO:0000256" key="2">
    <source>
        <dbReference type="ARBA" id="ARBA00006331"/>
    </source>
</evidence>
<dbReference type="Pfam" id="PF00632">
    <property type="entry name" value="HECT"/>
    <property type="match status" value="1"/>
</dbReference>
<dbReference type="EMBL" id="KQ965743">
    <property type="protein sequence ID" value="KXS18290.1"/>
    <property type="molecule type" value="Genomic_DNA"/>
</dbReference>
<evidence type="ECO:0000259" key="8">
    <source>
        <dbReference type="PROSITE" id="PS50237"/>
    </source>
</evidence>
<dbReference type="EC" id="2.3.2.26" evidence="3"/>
<feature type="compositionally biased region" description="Basic residues" evidence="7">
    <location>
        <begin position="145"/>
        <end position="157"/>
    </location>
</feature>
<dbReference type="PANTHER" id="PTHR45670">
    <property type="entry name" value="E3 UBIQUITIN-PROTEIN LIGASE TRIP12"/>
    <property type="match status" value="1"/>
</dbReference>
<dbReference type="Pfam" id="PF25579">
    <property type="entry name" value="TPR_TRIP12_N"/>
    <property type="match status" value="1"/>
</dbReference>
<evidence type="ECO:0000256" key="5">
    <source>
        <dbReference type="ARBA" id="ARBA00022786"/>
    </source>
</evidence>
<feature type="region of interest" description="Disordered" evidence="7">
    <location>
        <begin position="1681"/>
        <end position="1870"/>
    </location>
</feature>
<gene>
    <name evidence="9" type="ORF">M427DRAFT_153427</name>
</gene>
<feature type="region of interest" description="Disordered" evidence="7">
    <location>
        <begin position="1"/>
        <end position="450"/>
    </location>
</feature>
<dbReference type="SUPFAM" id="SSF48371">
    <property type="entry name" value="ARM repeat"/>
    <property type="match status" value="1"/>
</dbReference>
<dbReference type="GO" id="GO:0000209">
    <property type="term" value="P:protein polyubiquitination"/>
    <property type="evidence" value="ECO:0007669"/>
    <property type="project" value="TreeGrafter"/>
</dbReference>
<feature type="compositionally biased region" description="Low complexity" evidence="7">
    <location>
        <begin position="325"/>
        <end position="346"/>
    </location>
</feature>
<dbReference type="GO" id="GO:0043161">
    <property type="term" value="P:proteasome-mediated ubiquitin-dependent protein catabolic process"/>
    <property type="evidence" value="ECO:0007669"/>
    <property type="project" value="TreeGrafter"/>
</dbReference>
<dbReference type="PROSITE" id="PS50237">
    <property type="entry name" value="HECT"/>
    <property type="match status" value="1"/>
</dbReference>
<dbReference type="OMA" id="EFLWTRV"/>
<feature type="compositionally biased region" description="Basic and acidic residues" evidence="7">
    <location>
        <begin position="158"/>
        <end position="171"/>
    </location>
</feature>
<accession>A0A139ANG7</accession>
<feature type="compositionally biased region" description="Polar residues" evidence="7">
    <location>
        <begin position="892"/>
        <end position="916"/>
    </location>
</feature>
<dbReference type="Gene3D" id="3.30.2410.10">
    <property type="entry name" value="Hect, E3 ligase catalytic domain"/>
    <property type="match status" value="1"/>
</dbReference>
<reference evidence="9 10" key="1">
    <citation type="journal article" date="2015" name="Genome Biol. Evol.">
        <title>Phylogenomic analyses indicate that early fungi evolved digesting cell walls of algal ancestors of land plants.</title>
        <authorList>
            <person name="Chang Y."/>
            <person name="Wang S."/>
            <person name="Sekimoto S."/>
            <person name="Aerts A.L."/>
            <person name="Choi C."/>
            <person name="Clum A."/>
            <person name="LaButti K.M."/>
            <person name="Lindquist E.A."/>
            <person name="Yee Ngan C."/>
            <person name="Ohm R.A."/>
            <person name="Salamov A.A."/>
            <person name="Grigoriev I.V."/>
            <person name="Spatafora J.W."/>
            <person name="Berbee M.L."/>
        </authorList>
    </citation>
    <scope>NUCLEOTIDE SEQUENCE [LARGE SCALE GENOMIC DNA]</scope>
    <source>
        <strain evidence="9 10">JEL478</strain>
    </source>
</reference>
<feature type="compositionally biased region" description="Basic and acidic residues" evidence="7">
    <location>
        <begin position="1851"/>
        <end position="1861"/>
    </location>
</feature>
<feature type="compositionally biased region" description="Pro residues" evidence="7">
    <location>
        <begin position="420"/>
        <end position="444"/>
    </location>
</feature>
<dbReference type="Gene3D" id="1.25.10.10">
    <property type="entry name" value="Leucine-rich Repeat Variant"/>
    <property type="match status" value="1"/>
</dbReference>
<sequence length="2606" mass="280697">MSSHRSRSSHGNSQGGSHEDSRLPSSHPFTLRKPNAHTAGAAGSPNSGISTRISTTVADTTLSAPPSSPSVDQSQKSGRSTRSSRKASSSSIASQASAISATTSSDFNVETPSTVASSSRKRPRPTSITSQELSEQTAEEDKGSQTHKSHQNLKRARRDYTMAKDKSDKHLPTSSSPQPPSSHSNHPSVDSTPHSPPPSSPSRRQKRSSRAQRPSSPHVGVDVMDVDAEADDTLLATSSAGRRRSNKPNPLLASGSNTSEGSSDTRQKKGRRGRKQGEPETLSTSDLHKSEGITKWEPSDTGANPSGVPLRGESVHSGGSGDEMASSSQSTGTNSKGSSSASTAKGKSSKNKKAVEDQGQGSPVTAEMQLQQPEGIAAVDNGASTSSSEPHQRSDMNIDEENKHDPPNGSASEAEAETPIAPPPHVATPPPSSSTTPPTNPTAPPANVNSFLYGVQRTTGNSSGRFREMLNNLKESEPTMQMVALQELAEVLSIATEDQFLSSSSSRMSGFDVDEFVRALVRIIKGPETKNVDIRERLRAAGIPDDFPLEFVDEGVLQDLGIASGGDQGDRAMLPELILLACRCLSNLIEALPSSTSHIVQNGGIPALVSKLREVEFIDLAEQVLAVIDKCAHDYPTAVLRADGLCASLQYVDFFALGTQRVAVNIAGSACRGLPSYSYNSGASSSAGSGGETSNQSKQPDRPVMEMVKEVMPTLERLLQYGDAKLVDGVVRCLGRIVDWAWRLGGDQLEEIITPTFLQIIVQLVTPSSGPGVGTGPSNINQPIFVPLLRLLANVSRGSATFAYNFTAQNSLVPVLRGTLCGGTVPDDLFLEDDEGVPLQGKLGFSLSERVVSSVGRMSSEQVTESLALAGEVVMGLPKVGIWALDDVAQEMQPQGPSTETLDTSEPTDGSTSNRTPVGESQVGGKSTLREDVEMKNAESAHTATEGVIVEPDIDKEPQKEIQHGEEGLGTKVDDGDEDDDYEDEPEEENVEAANDPAGIGRRGAGPVSLSVAEQISIRDKTLFGLYQNDPSALTTYSADLIPILIEVHAATAQQSIRRLCVQILLKFLWWCGKVSGAKGLNNVLQRSKTVGAFLSNLIGVGRDLAFTSPTQPQTGKHQSQSSADQRRLEALSSLLAGLQGVIIVMENGPTEYRQSFVREGVVFEVLKVHEAVEKRLEKSLIPNESDSDSSPKEELKIIVDPPAPVKSDDPLIASKRDDKNEIQRAGDHSPDVDMVDGNDEKASSADSPRRSARLKGKEKSSSGPGTESTHADSTIPAPPTATTSTMTSAIDGVEAKLQEASDPMLRLLDRLSGSGARSDGASATANKAFNSSHRLQSVSMVLAMNGERYPESSVQSQIFNICTKILSFYSTEAKSGEGDILMDLKALNGALYMDSRWKPLQEDANDPARVRILTQLAKLFAGTVVGEAGRGVTTFELAESKIVEALSSYLQTTIDSDAAHSNWLSGITQPPHISERIKAFIYVFMNGPKPYPLADDRLSHVPDAFRSLVKRLHSLVSRTEKFDVATAFTGSGLGNTLSSLYEGMLSSLGSVQSPALQLAKQIKIRIMAEEPQNVPKGYQSLMISIHAVATFRSLEEYLKPKVGDIDFGKQSPLSGGNIPEKTATASSCGLPVEVNKADTVMDSTIQHTPAPAEESESADHNIRSEAMDIDSGEEVLKLSTAKGEVEETGEDDDPNESPESEESDEELEEHPDQEDPDEDGYSDEEGEAMDMSDLLIHAEEELRKHRSTKKRKNGKAPEALSADDSAKEQAPPTALDSDEVVDIGDKDDKEPLTPASSAPTDAPMSDIVKGEVVEPTQGNSGSLGVAPPLRGKEPASNVGSATDALLSKTSHQDAHVDKSQSNHSSGAVAWSANPSISQQAVVGDSDVKVESQDSGASASKSFRIEFTLGDPQRGRPIPVGNELTIFSACWHYEEQNAVHKLEHERASQDTAEATNSSSPVTSPINVWAQTYTIYYRKVPEATAASSEDKHPDCLGVSAHDDHENQENTQLQSVAQHDDLSTAKVQLPYSQQLVPGISQNSPNGLALYLLRALYGINHSWEHVYIRDNPSTPHMSVSATGAVDNLPNEELLLASGSPGGVAALPDSAFINSKITAKVARQLDEPLIVASHVLPDWCKAVARELSFLINFDTRWTFFQSTSFGYSRSMMRWQQQQSGQQTGSSSREPQTLGRVQRSKVRISRNRLLDSMLKIMELYSSSQALLEVEFFDEVGTGLGPTLEFYSLVCNEVRKKSRRLWRDDDNQRHMEGEYVNSPRGLFPAPLNAAMRDTVNGRHNVHLFKMLGAFVGKALLDNRIIDLPFHPLFLSAVISKDGASNFGEERSDWWELEGLHYLKDIDPALAQSINHLYKYIKLKHQIEADSSISTVEKTGKLSALAVDGATIEDLTLDFTLPGYDTIELCSGGKDKVVNIGNVEEYVKGVMDLTLGSGVRSQVAAFQQGFDSVFPVTDLKIFTLDELGLLFGGAQNEDWSPETLSDAVKADHGYTSESRAIKYLIEVMTAMTPIERREFIQFVTGSPKLPIGGFRNLSPPLTVVCKVPDSPYQADDYLPSVMTCVNYLKLPDYSKKEVLKAKIQIACSEGRGAFHLS</sequence>
<comment type="catalytic activity">
    <reaction evidence="1">
        <text>S-ubiquitinyl-[E2 ubiquitin-conjugating enzyme]-L-cysteine + [acceptor protein]-L-lysine = [E2 ubiquitin-conjugating enzyme]-L-cysteine + N(6)-ubiquitinyl-[acceptor protein]-L-lysine.</text>
        <dbReference type="EC" id="2.3.2.26"/>
    </reaction>
</comment>
<feature type="compositionally biased region" description="Basic and acidic residues" evidence="7">
    <location>
        <begin position="1987"/>
        <end position="2006"/>
    </location>
</feature>
<feature type="compositionally biased region" description="Polar residues" evidence="7">
    <location>
        <begin position="126"/>
        <end position="136"/>
    </location>
</feature>
<feature type="region of interest" description="Disordered" evidence="7">
    <location>
        <begin position="1183"/>
        <end position="1286"/>
    </location>
</feature>
<dbReference type="Gene3D" id="3.30.2160.10">
    <property type="entry name" value="Hect, E3 ligase catalytic domain"/>
    <property type="match status" value="1"/>
</dbReference>
<feature type="compositionally biased region" description="Basic and acidic residues" evidence="7">
    <location>
        <begin position="390"/>
        <end position="406"/>
    </location>
</feature>